<name>A0ABW8R922_9BACI</name>
<evidence type="ECO:0000313" key="1">
    <source>
        <dbReference type="EMBL" id="MFK9089953.1"/>
    </source>
</evidence>
<sequence>MTISGTLTQQKFLEILTKIYLKGQESENINVIELIEEIKQHVVQDKSFKKL</sequence>
<organism evidence="1 2">
    <name type="scientific">Bacillus salipaludis</name>
    <dbReference type="NCBI Taxonomy" id="2547811"/>
    <lineage>
        <taxon>Bacteria</taxon>
        <taxon>Bacillati</taxon>
        <taxon>Bacillota</taxon>
        <taxon>Bacilli</taxon>
        <taxon>Bacillales</taxon>
        <taxon>Bacillaceae</taxon>
        <taxon>Bacillus</taxon>
    </lineage>
</organism>
<dbReference type="Pfam" id="PF26162">
    <property type="entry name" value="YwzD"/>
    <property type="match status" value="1"/>
</dbReference>
<keyword evidence="2" id="KW-1185">Reference proteome</keyword>
<protein>
    <recommendedName>
        <fullName evidence="3">Fur-regulated basic protein FbpA</fullName>
    </recommendedName>
</protein>
<reference evidence="1 2" key="1">
    <citation type="submission" date="2024-11" db="EMBL/GenBank/DDBJ databases">
        <authorList>
            <person name="Lucas J.A."/>
        </authorList>
    </citation>
    <scope>NUCLEOTIDE SEQUENCE [LARGE SCALE GENOMIC DNA]</scope>
    <source>
        <strain evidence="1 2">Z 5.4</strain>
    </source>
</reference>
<dbReference type="InterPro" id="IPR058930">
    <property type="entry name" value="YwzD"/>
</dbReference>
<comment type="caution">
    <text evidence="1">The sequence shown here is derived from an EMBL/GenBank/DDBJ whole genome shotgun (WGS) entry which is preliminary data.</text>
</comment>
<evidence type="ECO:0008006" key="3">
    <source>
        <dbReference type="Google" id="ProtNLM"/>
    </source>
</evidence>
<gene>
    <name evidence="1" type="ORF">ACJEBI_00465</name>
</gene>
<proteinExistence type="predicted"/>
<dbReference type="EMBL" id="JBJHQH010000001">
    <property type="protein sequence ID" value="MFK9089953.1"/>
    <property type="molecule type" value="Genomic_DNA"/>
</dbReference>
<evidence type="ECO:0000313" key="2">
    <source>
        <dbReference type="Proteomes" id="UP001623041"/>
    </source>
</evidence>
<dbReference type="RefSeq" id="WP_406578675.1">
    <property type="nucleotide sequence ID" value="NZ_JBJHQH010000001.1"/>
</dbReference>
<dbReference type="Proteomes" id="UP001623041">
    <property type="component" value="Unassembled WGS sequence"/>
</dbReference>
<accession>A0ABW8R922</accession>